<feature type="domain" description="HTH cro/C1-type" evidence="1">
    <location>
        <begin position="93"/>
        <end position="150"/>
    </location>
</feature>
<evidence type="ECO:0000259" key="1">
    <source>
        <dbReference type="PROSITE" id="PS50943"/>
    </source>
</evidence>
<reference evidence="2" key="1">
    <citation type="journal article" date="2021" name="Proc. Natl. Acad. Sci. U.S.A.">
        <title>A Catalog of Tens of Thousands of Viruses from Human Metagenomes Reveals Hidden Associations with Chronic Diseases.</title>
        <authorList>
            <person name="Tisza M.J."/>
            <person name="Buck C.B."/>
        </authorList>
    </citation>
    <scope>NUCLEOTIDE SEQUENCE</scope>
    <source>
        <strain evidence="2">CtD2Q91</strain>
    </source>
</reference>
<dbReference type="EMBL" id="BK015471">
    <property type="protein sequence ID" value="DAE08472.1"/>
    <property type="molecule type" value="Genomic_DNA"/>
</dbReference>
<dbReference type="SMART" id="SM00530">
    <property type="entry name" value="HTH_XRE"/>
    <property type="match status" value="1"/>
</dbReference>
<proteinExistence type="predicted"/>
<evidence type="ECO:0000313" key="2">
    <source>
        <dbReference type="EMBL" id="DAE08472.1"/>
    </source>
</evidence>
<dbReference type="Gene3D" id="1.10.260.40">
    <property type="entry name" value="lambda repressor-like DNA-binding domains"/>
    <property type="match status" value="1"/>
</dbReference>
<protein>
    <submittedName>
        <fullName evidence="2">Helix-turn-helix XRE-family like protein</fullName>
    </submittedName>
</protein>
<accession>A0A8S5PNY0</accession>
<organism evidence="2">
    <name type="scientific">Siphoviridae sp. ctD2Q91</name>
    <dbReference type="NCBI Taxonomy" id="2825383"/>
    <lineage>
        <taxon>Viruses</taxon>
        <taxon>Duplodnaviria</taxon>
        <taxon>Heunggongvirae</taxon>
        <taxon>Uroviricota</taxon>
        <taxon>Caudoviricetes</taxon>
    </lineage>
</organism>
<dbReference type="PROSITE" id="PS50943">
    <property type="entry name" value="HTH_CROC1"/>
    <property type="match status" value="1"/>
</dbReference>
<dbReference type="SUPFAM" id="SSF47413">
    <property type="entry name" value="lambda repressor-like DNA-binding domains"/>
    <property type="match status" value="1"/>
</dbReference>
<dbReference type="InterPro" id="IPR001387">
    <property type="entry name" value="Cro/C1-type_HTH"/>
</dbReference>
<dbReference type="GO" id="GO:0003677">
    <property type="term" value="F:DNA binding"/>
    <property type="evidence" value="ECO:0007669"/>
    <property type="project" value="InterPro"/>
</dbReference>
<name>A0A8S5PNY0_9CAUD</name>
<dbReference type="Pfam" id="PF01381">
    <property type="entry name" value="HTH_3"/>
    <property type="match status" value="1"/>
</dbReference>
<dbReference type="CDD" id="cd00093">
    <property type="entry name" value="HTH_XRE"/>
    <property type="match status" value="1"/>
</dbReference>
<dbReference type="InterPro" id="IPR010982">
    <property type="entry name" value="Lambda_DNA-bd_dom_sf"/>
</dbReference>
<sequence>MTTYYVTADLDRAPTEQETKEIGVPHAKIFLGRVKAIICADSIKDACARGRKCIEGCIQEGRTISNVGCMPVADAKKLGDDEIYKGYPTTTWLLYYRLKSGMTQAELSKKSGIYIRQIQKVESGEIETGNMAAKTLFALADALGVDISELL</sequence>